<accession>A0A0N4X3A7</accession>
<name>A0A0N4X3A7_HAEPC</name>
<keyword evidence="2" id="KW-1185">Reference proteome</keyword>
<dbReference type="WBParaSite" id="HPLM_0001884901-mRNA-1">
    <property type="protein sequence ID" value="HPLM_0001884901-mRNA-1"/>
    <property type="gene ID" value="HPLM_0001884901"/>
</dbReference>
<evidence type="ECO:0000313" key="3">
    <source>
        <dbReference type="WBParaSite" id="HPLM_0001884901-mRNA-1"/>
    </source>
</evidence>
<evidence type="ECO:0000313" key="1">
    <source>
        <dbReference type="EMBL" id="VDO73525.1"/>
    </source>
</evidence>
<dbReference type="EMBL" id="UZAF01020862">
    <property type="protein sequence ID" value="VDO73525.1"/>
    <property type="molecule type" value="Genomic_DNA"/>
</dbReference>
<sequence>MLRTFFHADDVSSQKKVSERILFMTAAAALFEIAYEQFQSVRKDGKCVKLGKWVLSDFNLLQLNRVLSLCLYCLDKKDPSSCHLRRVSGPLRQHEASVLVVTNDMSDAPKNFPEQ</sequence>
<evidence type="ECO:0000313" key="2">
    <source>
        <dbReference type="Proteomes" id="UP000268014"/>
    </source>
</evidence>
<gene>
    <name evidence="1" type="ORF">HPLM_LOCUS18841</name>
</gene>
<dbReference type="Proteomes" id="UP000268014">
    <property type="component" value="Unassembled WGS sequence"/>
</dbReference>
<protein>
    <submittedName>
        <fullName evidence="3">NR LBD domain-containing protein</fullName>
    </submittedName>
</protein>
<dbReference type="AlphaFoldDB" id="A0A0N4X3A7"/>
<reference evidence="1 2" key="2">
    <citation type="submission" date="2018-11" db="EMBL/GenBank/DDBJ databases">
        <authorList>
            <consortium name="Pathogen Informatics"/>
        </authorList>
    </citation>
    <scope>NUCLEOTIDE SEQUENCE [LARGE SCALE GENOMIC DNA]</scope>
    <source>
        <strain evidence="1 2">MHpl1</strain>
    </source>
</reference>
<reference evidence="3" key="1">
    <citation type="submission" date="2017-02" db="UniProtKB">
        <authorList>
            <consortium name="WormBaseParasite"/>
        </authorList>
    </citation>
    <scope>IDENTIFICATION</scope>
</reference>
<organism evidence="3">
    <name type="scientific">Haemonchus placei</name>
    <name type="common">Barber's pole worm</name>
    <dbReference type="NCBI Taxonomy" id="6290"/>
    <lineage>
        <taxon>Eukaryota</taxon>
        <taxon>Metazoa</taxon>
        <taxon>Ecdysozoa</taxon>
        <taxon>Nematoda</taxon>
        <taxon>Chromadorea</taxon>
        <taxon>Rhabditida</taxon>
        <taxon>Rhabditina</taxon>
        <taxon>Rhabditomorpha</taxon>
        <taxon>Strongyloidea</taxon>
        <taxon>Trichostrongylidae</taxon>
        <taxon>Haemonchus</taxon>
    </lineage>
</organism>
<proteinExistence type="predicted"/>